<dbReference type="Pfam" id="PF00069">
    <property type="entry name" value="Pkinase"/>
    <property type="match status" value="1"/>
</dbReference>
<dbReference type="InterPro" id="IPR011009">
    <property type="entry name" value="Kinase-like_dom_sf"/>
</dbReference>
<gene>
    <name evidence="5" type="ORF">PA905_29620</name>
</gene>
<dbReference type="PANTHER" id="PTHR24363:SF7">
    <property type="entry name" value="SERINE_THREONINE-PROTEIN KINASE-LIKE PROTEIN E"/>
    <property type="match status" value="1"/>
</dbReference>
<keyword evidence="5" id="KW-0418">Kinase</keyword>
<dbReference type="CDD" id="cd14014">
    <property type="entry name" value="STKc_PknB_like"/>
    <property type="match status" value="1"/>
</dbReference>
<feature type="domain" description="Protein kinase" evidence="4">
    <location>
        <begin position="12"/>
        <end position="294"/>
    </location>
</feature>
<dbReference type="SMART" id="SM00220">
    <property type="entry name" value="S_TKc"/>
    <property type="match status" value="1"/>
</dbReference>
<name>A0A4P5ZXV6_PLAAG</name>
<dbReference type="InterPro" id="IPR008271">
    <property type="entry name" value="Ser/Thr_kinase_AS"/>
</dbReference>
<protein>
    <submittedName>
        <fullName evidence="5">Serine/threonine protein kinase</fullName>
    </submittedName>
</protein>
<keyword evidence="1" id="KW-0547">Nucleotide-binding</keyword>
<keyword evidence="3" id="KW-0472">Membrane</keyword>
<dbReference type="PROSITE" id="PS50011">
    <property type="entry name" value="PROTEIN_KINASE_DOM"/>
    <property type="match status" value="1"/>
</dbReference>
<sequence>MFNQQQILQDRYQLQHQYGRTAAGRQTWLAMDQETQEEVIIKLLAFSPQMAWEELKLFEREAQVLQALNHPRIPRYRNYFSIDQNLGGGLPWFGLVQDYIPGSSLQDLLEKGHRFTEAKVKKIAKDILKILIYLHELSPPVLHRDIKPSNLILDSSEQIYLVDFGAVQAQASVTGVTFTVVGTSGYAPLEQFWGRAVAASDLYALGATLIHLLTNTYPADLPQRDARIQFADRVSLNPYFIRWIEQMTEISLEKRIQTAREALKSLQSKKMVLLKTQNTAPQQALIPKLIRPFYSKICLNKTSETLEIYLPPKGFSKLLPMEMGCFHLLILYFIVFLIIPPFLSVFFTNLVLFLFLSSILGSSILLWIFFFIDEKTFVEFDHFQFRIFRKSRGHKYCFQSGSVGNIIGVFMEKKQSKYQVVIRTTSGTNNIGELFVAEECAWLTQEIQDWLHSR</sequence>
<dbReference type="AlphaFoldDB" id="A0A4P5ZXV6"/>
<keyword evidence="3" id="KW-0812">Transmembrane</keyword>
<feature type="transmembrane region" description="Helical" evidence="3">
    <location>
        <begin position="325"/>
        <end position="344"/>
    </location>
</feature>
<dbReference type="PROSITE" id="PS00108">
    <property type="entry name" value="PROTEIN_KINASE_ST"/>
    <property type="match status" value="1"/>
</dbReference>
<organism evidence="5 6">
    <name type="scientific">Planktothrix agardhii CCAP 1459/11A</name>
    <dbReference type="NCBI Taxonomy" id="282420"/>
    <lineage>
        <taxon>Bacteria</taxon>
        <taxon>Bacillati</taxon>
        <taxon>Cyanobacteriota</taxon>
        <taxon>Cyanophyceae</taxon>
        <taxon>Oscillatoriophycideae</taxon>
        <taxon>Oscillatoriales</taxon>
        <taxon>Microcoleaceae</taxon>
        <taxon>Planktothrix</taxon>
    </lineage>
</organism>
<keyword evidence="5" id="KW-0723">Serine/threonine-protein kinase</keyword>
<evidence type="ECO:0000256" key="1">
    <source>
        <dbReference type="ARBA" id="ARBA00022741"/>
    </source>
</evidence>
<feature type="transmembrane region" description="Helical" evidence="3">
    <location>
        <begin position="350"/>
        <end position="372"/>
    </location>
</feature>
<evidence type="ECO:0000313" key="6">
    <source>
        <dbReference type="Proteomes" id="UP000299794"/>
    </source>
</evidence>
<accession>A0A4P5ZXV6</accession>
<proteinExistence type="predicted"/>
<dbReference type="GO" id="GO:0005524">
    <property type="term" value="F:ATP binding"/>
    <property type="evidence" value="ECO:0007669"/>
    <property type="project" value="UniProtKB-KW"/>
</dbReference>
<dbReference type="RefSeq" id="WP_027254336.1">
    <property type="nucleotide sequence ID" value="NZ_BJCD01000050.1"/>
</dbReference>
<evidence type="ECO:0000313" key="5">
    <source>
        <dbReference type="EMBL" id="GDZ94925.1"/>
    </source>
</evidence>
<reference evidence="6" key="1">
    <citation type="submission" date="2019-02" db="EMBL/GenBank/DDBJ databases">
        <title>Draft genome sequence of Planktothrix agardhii NIES-905.</title>
        <authorList>
            <person name="Yamaguchi H."/>
            <person name="Suzuki S."/>
            <person name="Kawachi M."/>
        </authorList>
    </citation>
    <scope>NUCLEOTIDE SEQUENCE [LARGE SCALE GENOMIC DNA]</scope>
    <source>
        <strain evidence="6">CCAP 1459/11A</strain>
    </source>
</reference>
<keyword evidence="3" id="KW-1133">Transmembrane helix</keyword>
<evidence type="ECO:0000256" key="2">
    <source>
        <dbReference type="ARBA" id="ARBA00022840"/>
    </source>
</evidence>
<dbReference type="EMBL" id="BJCD01000050">
    <property type="protein sequence ID" value="GDZ94925.1"/>
    <property type="molecule type" value="Genomic_DNA"/>
</dbReference>
<dbReference type="Proteomes" id="UP000299794">
    <property type="component" value="Unassembled WGS sequence"/>
</dbReference>
<keyword evidence="2" id="KW-0067">ATP-binding</keyword>
<evidence type="ECO:0000256" key="3">
    <source>
        <dbReference type="SAM" id="Phobius"/>
    </source>
</evidence>
<evidence type="ECO:0000259" key="4">
    <source>
        <dbReference type="PROSITE" id="PS50011"/>
    </source>
</evidence>
<dbReference type="InterPro" id="IPR000719">
    <property type="entry name" value="Prot_kinase_dom"/>
</dbReference>
<comment type="caution">
    <text evidence="5">The sequence shown here is derived from an EMBL/GenBank/DDBJ whole genome shotgun (WGS) entry which is preliminary data.</text>
</comment>
<dbReference type="Gene3D" id="1.10.510.10">
    <property type="entry name" value="Transferase(Phosphotransferase) domain 1"/>
    <property type="match status" value="1"/>
</dbReference>
<dbReference type="GO" id="GO:0004674">
    <property type="term" value="F:protein serine/threonine kinase activity"/>
    <property type="evidence" value="ECO:0007669"/>
    <property type="project" value="UniProtKB-KW"/>
</dbReference>
<keyword evidence="5" id="KW-0808">Transferase</keyword>
<dbReference type="SUPFAM" id="SSF56112">
    <property type="entry name" value="Protein kinase-like (PK-like)"/>
    <property type="match status" value="1"/>
</dbReference>
<dbReference type="PANTHER" id="PTHR24363">
    <property type="entry name" value="SERINE/THREONINE PROTEIN KINASE"/>
    <property type="match status" value="1"/>
</dbReference>